<sequence>MSLLANQTHHMTRICPVRPTRLCTRLCAIFLTPVHASPCAHATSPPLRPCKLRGLPARPRLARSLAPAYSLQLQPAQSRTTCLATALLRPLT</sequence>
<evidence type="ECO:0000313" key="2">
    <source>
        <dbReference type="Proteomes" id="UP000233837"/>
    </source>
</evidence>
<organism evidence="1 2">
    <name type="scientific">Dendrobium catenatum</name>
    <dbReference type="NCBI Taxonomy" id="906689"/>
    <lineage>
        <taxon>Eukaryota</taxon>
        <taxon>Viridiplantae</taxon>
        <taxon>Streptophyta</taxon>
        <taxon>Embryophyta</taxon>
        <taxon>Tracheophyta</taxon>
        <taxon>Spermatophyta</taxon>
        <taxon>Magnoliopsida</taxon>
        <taxon>Liliopsida</taxon>
        <taxon>Asparagales</taxon>
        <taxon>Orchidaceae</taxon>
        <taxon>Epidendroideae</taxon>
        <taxon>Malaxideae</taxon>
        <taxon>Dendrobiinae</taxon>
        <taxon>Dendrobium</taxon>
    </lineage>
</organism>
<gene>
    <name evidence="1" type="ORF">MA16_Dca021420</name>
</gene>
<dbReference type="EMBL" id="KZ502582">
    <property type="protein sequence ID" value="PKU75643.1"/>
    <property type="molecule type" value="Genomic_DNA"/>
</dbReference>
<protein>
    <submittedName>
        <fullName evidence="1">Uncharacterized protein</fullName>
    </submittedName>
</protein>
<accession>A0A2I0WJ03</accession>
<reference evidence="1 2" key="2">
    <citation type="journal article" date="2017" name="Nature">
        <title>The Apostasia genome and the evolution of orchids.</title>
        <authorList>
            <person name="Zhang G.Q."/>
            <person name="Liu K.W."/>
            <person name="Li Z."/>
            <person name="Lohaus R."/>
            <person name="Hsiao Y.Y."/>
            <person name="Niu S.C."/>
            <person name="Wang J.Y."/>
            <person name="Lin Y.C."/>
            <person name="Xu Q."/>
            <person name="Chen L.J."/>
            <person name="Yoshida K."/>
            <person name="Fujiwara S."/>
            <person name="Wang Z.W."/>
            <person name="Zhang Y.Q."/>
            <person name="Mitsuda N."/>
            <person name="Wang M."/>
            <person name="Liu G.H."/>
            <person name="Pecoraro L."/>
            <person name="Huang H.X."/>
            <person name="Xiao X.J."/>
            <person name="Lin M."/>
            <person name="Wu X.Y."/>
            <person name="Wu W.L."/>
            <person name="Chen Y.Y."/>
            <person name="Chang S.B."/>
            <person name="Sakamoto S."/>
            <person name="Ohme-Takagi M."/>
            <person name="Yagi M."/>
            <person name="Zeng S.J."/>
            <person name="Shen C.Y."/>
            <person name="Yeh C.M."/>
            <person name="Luo Y.B."/>
            <person name="Tsai W.C."/>
            <person name="Van de Peer Y."/>
            <person name="Liu Z.J."/>
        </authorList>
    </citation>
    <scope>NUCLEOTIDE SEQUENCE [LARGE SCALE GENOMIC DNA]</scope>
    <source>
        <tissue evidence="1">The whole plant</tissue>
    </source>
</reference>
<dbReference type="Proteomes" id="UP000233837">
    <property type="component" value="Unassembled WGS sequence"/>
</dbReference>
<evidence type="ECO:0000313" key="1">
    <source>
        <dbReference type="EMBL" id="PKU75643.1"/>
    </source>
</evidence>
<keyword evidence="2" id="KW-1185">Reference proteome</keyword>
<name>A0A2I0WJ03_9ASPA</name>
<dbReference type="AlphaFoldDB" id="A0A2I0WJ03"/>
<proteinExistence type="predicted"/>
<reference evidence="1 2" key="1">
    <citation type="journal article" date="2016" name="Sci. Rep.">
        <title>The Dendrobium catenatum Lindl. genome sequence provides insights into polysaccharide synthase, floral development and adaptive evolution.</title>
        <authorList>
            <person name="Zhang G.Q."/>
            <person name="Xu Q."/>
            <person name="Bian C."/>
            <person name="Tsai W.C."/>
            <person name="Yeh C.M."/>
            <person name="Liu K.W."/>
            <person name="Yoshida K."/>
            <person name="Zhang L.S."/>
            <person name="Chang S.B."/>
            <person name="Chen F."/>
            <person name="Shi Y."/>
            <person name="Su Y.Y."/>
            <person name="Zhang Y.Q."/>
            <person name="Chen L.J."/>
            <person name="Yin Y."/>
            <person name="Lin M."/>
            <person name="Huang H."/>
            <person name="Deng H."/>
            <person name="Wang Z.W."/>
            <person name="Zhu S.L."/>
            <person name="Zhao X."/>
            <person name="Deng C."/>
            <person name="Niu S.C."/>
            <person name="Huang J."/>
            <person name="Wang M."/>
            <person name="Liu G.H."/>
            <person name="Yang H.J."/>
            <person name="Xiao X.J."/>
            <person name="Hsiao Y.Y."/>
            <person name="Wu W.L."/>
            <person name="Chen Y.Y."/>
            <person name="Mitsuda N."/>
            <person name="Ohme-Takagi M."/>
            <person name="Luo Y.B."/>
            <person name="Van de Peer Y."/>
            <person name="Liu Z.J."/>
        </authorList>
    </citation>
    <scope>NUCLEOTIDE SEQUENCE [LARGE SCALE GENOMIC DNA]</scope>
    <source>
        <tissue evidence="1">The whole plant</tissue>
    </source>
</reference>